<feature type="non-terminal residue" evidence="2">
    <location>
        <position position="108"/>
    </location>
</feature>
<evidence type="ECO:0000259" key="1">
    <source>
        <dbReference type="Pfam" id="PF13456"/>
    </source>
</evidence>
<evidence type="ECO:0000313" key="2">
    <source>
        <dbReference type="EMBL" id="MBA0779469.1"/>
    </source>
</evidence>
<dbReference type="CDD" id="cd06222">
    <property type="entry name" value="RNase_H_like"/>
    <property type="match status" value="1"/>
</dbReference>
<sequence length="108" mass="12466">MVTELWMILHGLEIAQRRGYTKVIVASNCIMVVDMTKKCSRITHSMALVRKIKEVSGQVSTVKFQFVNRERNKVADWLTKSCHSNDINLVYVDVPTPHVRRLLLKDIL</sequence>
<dbReference type="InterPro" id="IPR044730">
    <property type="entry name" value="RNase_H-like_dom_plant"/>
</dbReference>
<organism evidence="2 3">
    <name type="scientific">Gossypium trilobum</name>
    <dbReference type="NCBI Taxonomy" id="34281"/>
    <lineage>
        <taxon>Eukaryota</taxon>
        <taxon>Viridiplantae</taxon>
        <taxon>Streptophyta</taxon>
        <taxon>Embryophyta</taxon>
        <taxon>Tracheophyta</taxon>
        <taxon>Spermatophyta</taxon>
        <taxon>Magnoliopsida</taxon>
        <taxon>eudicotyledons</taxon>
        <taxon>Gunneridae</taxon>
        <taxon>Pentapetalae</taxon>
        <taxon>rosids</taxon>
        <taxon>malvids</taxon>
        <taxon>Malvales</taxon>
        <taxon>Malvaceae</taxon>
        <taxon>Malvoideae</taxon>
        <taxon>Gossypium</taxon>
    </lineage>
</organism>
<reference evidence="2 3" key="1">
    <citation type="journal article" date="2019" name="Genome Biol. Evol.">
        <title>Insights into the evolution of the New World diploid cottons (Gossypium, subgenus Houzingenia) based on genome sequencing.</title>
        <authorList>
            <person name="Grover C.E."/>
            <person name="Arick M.A. 2nd"/>
            <person name="Thrash A."/>
            <person name="Conover J.L."/>
            <person name="Sanders W.S."/>
            <person name="Peterson D.G."/>
            <person name="Frelichowski J.E."/>
            <person name="Scheffler J.A."/>
            <person name="Scheffler B.E."/>
            <person name="Wendel J.F."/>
        </authorList>
    </citation>
    <scope>NUCLEOTIDE SEQUENCE [LARGE SCALE GENOMIC DNA]</scope>
    <source>
        <strain evidence="2">8</strain>
        <tissue evidence="2">Leaf</tissue>
    </source>
</reference>
<protein>
    <recommendedName>
        <fullName evidence="1">RNase H type-1 domain-containing protein</fullName>
    </recommendedName>
</protein>
<dbReference type="EMBL" id="JABEZW010000011">
    <property type="protein sequence ID" value="MBA0779469.1"/>
    <property type="molecule type" value="Genomic_DNA"/>
</dbReference>
<dbReference type="Pfam" id="PF13456">
    <property type="entry name" value="RVT_3"/>
    <property type="match status" value="1"/>
</dbReference>
<dbReference type="SUPFAM" id="SSF53098">
    <property type="entry name" value="Ribonuclease H-like"/>
    <property type="match status" value="1"/>
</dbReference>
<dbReference type="InterPro" id="IPR053151">
    <property type="entry name" value="RNase_H-like"/>
</dbReference>
<evidence type="ECO:0000313" key="3">
    <source>
        <dbReference type="Proteomes" id="UP000593568"/>
    </source>
</evidence>
<dbReference type="GO" id="GO:0003676">
    <property type="term" value="F:nucleic acid binding"/>
    <property type="evidence" value="ECO:0007669"/>
    <property type="project" value="InterPro"/>
</dbReference>
<comment type="caution">
    <text evidence="2">The sequence shown here is derived from an EMBL/GenBank/DDBJ whole genome shotgun (WGS) entry which is preliminary data.</text>
</comment>
<dbReference type="AlphaFoldDB" id="A0A7J9F2D0"/>
<dbReference type="InterPro" id="IPR036397">
    <property type="entry name" value="RNaseH_sf"/>
</dbReference>
<dbReference type="PANTHER" id="PTHR47723:SF19">
    <property type="entry name" value="POLYNUCLEOTIDYL TRANSFERASE, RIBONUCLEASE H-LIKE SUPERFAMILY PROTEIN"/>
    <property type="match status" value="1"/>
</dbReference>
<name>A0A7J9F2D0_9ROSI</name>
<dbReference type="Gene3D" id="3.30.420.10">
    <property type="entry name" value="Ribonuclease H-like superfamily/Ribonuclease H"/>
    <property type="match status" value="1"/>
</dbReference>
<accession>A0A7J9F2D0</accession>
<dbReference type="PANTHER" id="PTHR47723">
    <property type="entry name" value="OS05G0353850 PROTEIN"/>
    <property type="match status" value="1"/>
</dbReference>
<dbReference type="InterPro" id="IPR012337">
    <property type="entry name" value="RNaseH-like_sf"/>
</dbReference>
<dbReference type="Proteomes" id="UP000593568">
    <property type="component" value="Unassembled WGS sequence"/>
</dbReference>
<dbReference type="GO" id="GO:0004523">
    <property type="term" value="F:RNA-DNA hybrid ribonuclease activity"/>
    <property type="evidence" value="ECO:0007669"/>
    <property type="project" value="InterPro"/>
</dbReference>
<feature type="domain" description="RNase H type-1" evidence="1">
    <location>
        <begin position="2"/>
        <end position="82"/>
    </location>
</feature>
<proteinExistence type="predicted"/>
<keyword evidence="3" id="KW-1185">Reference proteome</keyword>
<gene>
    <name evidence="2" type="ORF">Gotri_003719</name>
</gene>
<dbReference type="InterPro" id="IPR002156">
    <property type="entry name" value="RNaseH_domain"/>
</dbReference>